<organism evidence="2 3">
    <name type="scientific">Hyaloscypha variabilis (strain UAMH 11265 / GT02V1 / F)</name>
    <name type="common">Meliniomyces variabilis</name>
    <dbReference type="NCBI Taxonomy" id="1149755"/>
    <lineage>
        <taxon>Eukaryota</taxon>
        <taxon>Fungi</taxon>
        <taxon>Dikarya</taxon>
        <taxon>Ascomycota</taxon>
        <taxon>Pezizomycotina</taxon>
        <taxon>Leotiomycetes</taxon>
        <taxon>Helotiales</taxon>
        <taxon>Hyaloscyphaceae</taxon>
        <taxon>Hyaloscypha</taxon>
        <taxon>Hyaloscypha variabilis</taxon>
    </lineage>
</organism>
<accession>A0A2J6RXK2</accession>
<dbReference type="Proteomes" id="UP000235786">
    <property type="component" value="Unassembled WGS sequence"/>
</dbReference>
<dbReference type="AlphaFoldDB" id="A0A2J6RXK2"/>
<dbReference type="EMBL" id="KZ613942">
    <property type="protein sequence ID" value="PMD43242.1"/>
    <property type="molecule type" value="Genomic_DNA"/>
</dbReference>
<evidence type="ECO:0000259" key="1">
    <source>
        <dbReference type="Pfam" id="PF20150"/>
    </source>
</evidence>
<keyword evidence="3" id="KW-1185">Reference proteome</keyword>
<dbReference type="Pfam" id="PF20150">
    <property type="entry name" value="2EXR"/>
    <property type="match status" value="1"/>
</dbReference>
<evidence type="ECO:0000313" key="2">
    <source>
        <dbReference type="EMBL" id="PMD43242.1"/>
    </source>
</evidence>
<dbReference type="InterPro" id="IPR045518">
    <property type="entry name" value="2EXR"/>
</dbReference>
<sequence length="81" mass="9373">MGEIMEGIDTSRYDDSVDNITMTLDFLFLELPDPEQELSLQNLTPDTFTCFPGLPLEVRRMIWKSTLLGRRIIDLDDFLCT</sequence>
<evidence type="ECO:0000313" key="3">
    <source>
        <dbReference type="Proteomes" id="UP000235786"/>
    </source>
</evidence>
<reference evidence="2 3" key="1">
    <citation type="submission" date="2016-04" db="EMBL/GenBank/DDBJ databases">
        <title>A degradative enzymes factory behind the ericoid mycorrhizal symbiosis.</title>
        <authorList>
            <consortium name="DOE Joint Genome Institute"/>
            <person name="Martino E."/>
            <person name="Morin E."/>
            <person name="Grelet G."/>
            <person name="Kuo A."/>
            <person name="Kohler A."/>
            <person name="Daghino S."/>
            <person name="Barry K."/>
            <person name="Choi C."/>
            <person name="Cichocki N."/>
            <person name="Clum A."/>
            <person name="Copeland A."/>
            <person name="Hainaut M."/>
            <person name="Haridas S."/>
            <person name="Labutti K."/>
            <person name="Lindquist E."/>
            <person name="Lipzen A."/>
            <person name="Khouja H.-R."/>
            <person name="Murat C."/>
            <person name="Ohm R."/>
            <person name="Olson A."/>
            <person name="Spatafora J."/>
            <person name="Veneault-Fourrey C."/>
            <person name="Henrissat B."/>
            <person name="Grigoriev I."/>
            <person name="Martin F."/>
            <person name="Perotto S."/>
        </authorList>
    </citation>
    <scope>NUCLEOTIDE SEQUENCE [LARGE SCALE GENOMIC DNA]</scope>
    <source>
        <strain evidence="2 3">F</strain>
    </source>
</reference>
<name>A0A2J6RXK2_HYAVF</name>
<proteinExistence type="predicted"/>
<feature type="domain" description="2EXR" evidence="1">
    <location>
        <begin position="48"/>
        <end position="75"/>
    </location>
</feature>
<gene>
    <name evidence="2" type="ORF">L207DRAFT_509753</name>
</gene>
<protein>
    <recommendedName>
        <fullName evidence="1">2EXR domain-containing protein</fullName>
    </recommendedName>
</protein>
<dbReference type="OrthoDB" id="3530648at2759"/>